<proteinExistence type="inferred from homology"/>
<protein>
    <recommendedName>
        <fullName evidence="5">HTH lysR-type domain-containing protein</fullName>
    </recommendedName>
</protein>
<evidence type="ECO:0000313" key="7">
    <source>
        <dbReference type="Proteomes" id="UP000005384"/>
    </source>
</evidence>
<name>G5IFI6_9FIRM</name>
<dbReference type="PATRIC" id="fig|742737.3.peg.2289"/>
<dbReference type="SUPFAM" id="SSF53850">
    <property type="entry name" value="Periplasmic binding protein-like II"/>
    <property type="match status" value="1"/>
</dbReference>
<dbReference type="AlphaFoldDB" id="G5IFI6"/>
<dbReference type="HOGENOM" id="CLU_039613_6_2_9"/>
<evidence type="ECO:0000259" key="5">
    <source>
        <dbReference type="PROSITE" id="PS50931"/>
    </source>
</evidence>
<dbReference type="InterPro" id="IPR050950">
    <property type="entry name" value="HTH-type_LysR_regulators"/>
</dbReference>
<dbReference type="OrthoDB" id="1652954at2"/>
<dbReference type="EMBL" id="ADLN01000046">
    <property type="protein sequence ID" value="EHI59769.1"/>
    <property type="molecule type" value="Genomic_DNA"/>
</dbReference>
<evidence type="ECO:0000256" key="4">
    <source>
        <dbReference type="ARBA" id="ARBA00023163"/>
    </source>
</evidence>
<dbReference type="InterPro" id="IPR036390">
    <property type="entry name" value="WH_DNA-bd_sf"/>
</dbReference>
<keyword evidence="3" id="KW-0238">DNA-binding</keyword>
<sequence>MELDYLREFITAAEICNFFETSEQLFISQSTLSRHIRSIEENLGVALFDRTPRSMNLNHYGKIFLNYAKEIVRLEDECHRVLEAEQKEADDTIHVSTINSSSEYLISEVFLRFKNRYPEYQMNIYEADSTFNMEKLRKGECDFAFVIEADRENTEFGRIVLTSDELVAVLPADHRLAVGREPIRMGQLSGEPLLLFGKNSFLYNLCIEECEKAGFFPRIVFTSYRSETIMNMVKKTMGIALMLEKEVQGYLTDDIVIVKIVPEIKVDMNLRYREELMNRHINRCFIECVKNIEQKG</sequence>
<gene>
    <name evidence="6" type="ORF">HMPREF9473_02264</name>
</gene>
<dbReference type="PROSITE" id="PS50931">
    <property type="entry name" value="HTH_LYSR"/>
    <property type="match status" value="1"/>
</dbReference>
<dbReference type="GO" id="GO:0003677">
    <property type="term" value="F:DNA binding"/>
    <property type="evidence" value="ECO:0007669"/>
    <property type="project" value="UniProtKB-KW"/>
</dbReference>
<dbReference type="InterPro" id="IPR000847">
    <property type="entry name" value="LysR_HTH_N"/>
</dbReference>
<reference evidence="6 7" key="1">
    <citation type="submission" date="2011-08" db="EMBL/GenBank/DDBJ databases">
        <title>The Genome Sequence of Clostridium hathewayi WAL-18680.</title>
        <authorList>
            <consortium name="The Broad Institute Genome Sequencing Platform"/>
            <person name="Earl A."/>
            <person name="Ward D."/>
            <person name="Feldgarden M."/>
            <person name="Gevers D."/>
            <person name="Finegold S.M."/>
            <person name="Summanen P.H."/>
            <person name="Molitoris D.R."/>
            <person name="Song M."/>
            <person name="Daigneault M."/>
            <person name="Allen-Vercoe E."/>
            <person name="Young S.K."/>
            <person name="Zeng Q."/>
            <person name="Gargeya S."/>
            <person name="Fitzgerald M."/>
            <person name="Haas B."/>
            <person name="Abouelleil A."/>
            <person name="Alvarado L."/>
            <person name="Arachchi H.M."/>
            <person name="Berlin A."/>
            <person name="Brown A."/>
            <person name="Chapman S.B."/>
            <person name="Chen Z."/>
            <person name="Dunbar C."/>
            <person name="Freedman E."/>
            <person name="Gearin G."/>
            <person name="Gellesch M."/>
            <person name="Goldberg J."/>
            <person name="Griggs A."/>
            <person name="Gujja S."/>
            <person name="Heiman D."/>
            <person name="Howarth C."/>
            <person name="Larson L."/>
            <person name="Lui A."/>
            <person name="MacDonald P.J.P."/>
            <person name="Montmayeur A."/>
            <person name="Murphy C."/>
            <person name="Neiman D."/>
            <person name="Pearson M."/>
            <person name="Priest M."/>
            <person name="Roberts A."/>
            <person name="Saif S."/>
            <person name="Shea T."/>
            <person name="Shenoy N."/>
            <person name="Sisk P."/>
            <person name="Stolte C."/>
            <person name="Sykes S."/>
            <person name="Wortman J."/>
            <person name="Nusbaum C."/>
            <person name="Birren B."/>
        </authorList>
    </citation>
    <scope>NUCLEOTIDE SEQUENCE [LARGE SCALE GENOMIC DNA]</scope>
    <source>
        <strain evidence="6 7">WAL-18680</strain>
    </source>
</reference>
<evidence type="ECO:0000256" key="1">
    <source>
        <dbReference type="ARBA" id="ARBA00009437"/>
    </source>
</evidence>
<dbReference type="Pfam" id="PF03466">
    <property type="entry name" value="LysR_substrate"/>
    <property type="match status" value="1"/>
</dbReference>
<organism evidence="6 7">
    <name type="scientific">Hungatella hathewayi WAL-18680</name>
    <dbReference type="NCBI Taxonomy" id="742737"/>
    <lineage>
        <taxon>Bacteria</taxon>
        <taxon>Bacillati</taxon>
        <taxon>Bacillota</taxon>
        <taxon>Clostridia</taxon>
        <taxon>Lachnospirales</taxon>
        <taxon>Lachnospiraceae</taxon>
        <taxon>Hungatella</taxon>
    </lineage>
</organism>
<dbReference type="InterPro" id="IPR005119">
    <property type="entry name" value="LysR_subst-bd"/>
</dbReference>
<dbReference type="PRINTS" id="PR00039">
    <property type="entry name" value="HTHLYSR"/>
</dbReference>
<evidence type="ECO:0000256" key="2">
    <source>
        <dbReference type="ARBA" id="ARBA00023015"/>
    </source>
</evidence>
<keyword evidence="7" id="KW-1185">Reference proteome</keyword>
<dbReference type="Proteomes" id="UP000005384">
    <property type="component" value="Unassembled WGS sequence"/>
</dbReference>
<accession>G5IFI6</accession>
<dbReference type="GO" id="GO:0005829">
    <property type="term" value="C:cytosol"/>
    <property type="evidence" value="ECO:0007669"/>
    <property type="project" value="TreeGrafter"/>
</dbReference>
<keyword evidence="2" id="KW-0805">Transcription regulation</keyword>
<evidence type="ECO:0000313" key="6">
    <source>
        <dbReference type="EMBL" id="EHI59769.1"/>
    </source>
</evidence>
<comment type="similarity">
    <text evidence="1">Belongs to the LysR transcriptional regulatory family.</text>
</comment>
<comment type="caution">
    <text evidence="6">The sequence shown here is derived from an EMBL/GenBank/DDBJ whole genome shotgun (WGS) entry which is preliminary data.</text>
</comment>
<feature type="domain" description="HTH lysR-type" evidence="5">
    <location>
        <begin position="1"/>
        <end position="58"/>
    </location>
</feature>
<dbReference type="PANTHER" id="PTHR30419:SF28">
    <property type="entry name" value="HTH-TYPE TRANSCRIPTIONAL REGULATOR BSDA"/>
    <property type="match status" value="1"/>
</dbReference>
<dbReference type="PANTHER" id="PTHR30419">
    <property type="entry name" value="HTH-TYPE TRANSCRIPTIONAL REGULATOR YBHD"/>
    <property type="match status" value="1"/>
</dbReference>
<keyword evidence="4" id="KW-0804">Transcription</keyword>
<dbReference type="SUPFAM" id="SSF46785">
    <property type="entry name" value="Winged helix' DNA-binding domain"/>
    <property type="match status" value="1"/>
</dbReference>
<dbReference type="Gene3D" id="3.40.190.290">
    <property type="match status" value="1"/>
</dbReference>
<evidence type="ECO:0000256" key="3">
    <source>
        <dbReference type="ARBA" id="ARBA00023125"/>
    </source>
</evidence>
<dbReference type="GO" id="GO:0003700">
    <property type="term" value="F:DNA-binding transcription factor activity"/>
    <property type="evidence" value="ECO:0007669"/>
    <property type="project" value="InterPro"/>
</dbReference>
<dbReference type="CDD" id="cd05466">
    <property type="entry name" value="PBP2_LTTR_substrate"/>
    <property type="match status" value="1"/>
</dbReference>
<dbReference type="Gene3D" id="1.10.10.10">
    <property type="entry name" value="Winged helix-like DNA-binding domain superfamily/Winged helix DNA-binding domain"/>
    <property type="match status" value="1"/>
</dbReference>
<dbReference type="InterPro" id="IPR036388">
    <property type="entry name" value="WH-like_DNA-bd_sf"/>
</dbReference>
<dbReference type="RefSeq" id="WP_006780244.1">
    <property type="nucleotide sequence ID" value="NZ_CP040506.1"/>
</dbReference>
<dbReference type="Pfam" id="PF00126">
    <property type="entry name" value="HTH_1"/>
    <property type="match status" value="1"/>
</dbReference>